<feature type="domain" description="HMA" evidence="2">
    <location>
        <begin position="36"/>
        <end position="104"/>
    </location>
</feature>
<dbReference type="CDD" id="cd00371">
    <property type="entry name" value="HMA"/>
    <property type="match status" value="1"/>
</dbReference>
<gene>
    <name evidence="3" type="ORF">JJE72_00785</name>
</gene>
<dbReference type="Gene3D" id="3.30.70.100">
    <property type="match status" value="1"/>
</dbReference>
<dbReference type="InterPro" id="IPR017969">
    <property type="entry name" value="Heavy-metal-associated_CS"/>
</dbReference>
<evidence type="ECO:0000259" key="2">
    <source>
        <dbReference type="PROSITE" id="PS50846"/>
    </source>
</evidence>
<dbReference type="InterPro" id="IPR036163">
    <property type="entry name" value="HMA_dom_sf"/>
</dbReference>
<dbReference type="PROSITE" id="PS01047">
    <property type="entry name" value="HMA_1"/>
    <property type="match status" value="1"/>
</dbReference>
<organism evidence="3 4">
    <name type="scientific">Sinomonas cellulolyticus</name>
    <dbReference type="NCBI Taxonomy" id="2801916"/>
    <lineage>
        <taxon>Bacteria</taxon>
        <taxon>Bacillati</taxon>
        <taxon>Actinomycetota</taxon>
        <taxon>Actinomycetes</taxon>
        <taxon>Micrococcales</taxon>
        <taxon>Micrococcaceae</taxon>
        <taxon>Sinomonas</taxon>
    </lineage>
</organism>
<dbReference type="EMBL" id="JAERRC010000002">
    <property type="protein sequence ID" value="MBL0704039.1"/>
    <property type="molecule type" value="Genomic_DNA"/>
</dbReference>
<evidence type="ECO:0000313" key="4">
    <source>
        <dbReference type="Proteomes" id="UP000639051"/>
    </source>
</evidence>
<evidence type="ECO:0000256" key="1">
    <source>
        <dbReference type="ARBA" id="ARBA00022723"/>
    </source>
</evidence>
<name>A0ABS1JXG9_9MICC</name>
<sequence length="108" mass="11264">MPSDDCCGSGCCGGSSRQLITIQNAHHPGRITMTHFTTTVHVDGMTCGHCVASVTEEIQSLDGVEGVSIDLNAGGVSEVTIDSDRKLKHESISEAVAEAGYVMVDNNA</sequence>
<comment type="caution">
    <text evidence="3">The sequence shown here is derived from an EMBL/GenBank/DDBJ whole genome shotgun (WGS) entry which is preliminary data.</text>
</comment>
<dbReference type="Pfam" id="PF00403">
    <property type="entry name" value="HMA"/>
    <property type="match status" value="1"/>
</dbReference>
<reference evidence="3 4" key="1">
    <citation type="submission" date="2021-01" db="EMBL/GenBank/DDBJ databases">
        <title>Genome public.</title>
        <authorList>
            <person name="Liu C."/>
            <person name="Sun Q."/>
        </authorList>
    </citation>
    <scope>NUCLEOTIDE SEQUENCE [LARGE SCALE GENOMIC DNA]</scope>
    <source>
        <strain evidence="3 4">JC656</strain>
    </source>
</reference>
<dbReference type="InterPro" id="IPR006121">
    <property type="entry name" value="HMA_dom"/>
</dbReference>
<dbReference type="Proteomes" id="UP000639051">
    <property type="component" value="Unassembled WGS sequence"/>
</dbReference>
<dbReference type="PROSITE" id="PS50846">
    <property type="entry name" value="HMA_2"/>
    <property type="match status" value="1"/>
</dbReference>
<evidence type="ECO:0000313" key="3">
    <source>
        <dbReference type="EMBL" id="MBL0704039.1"/>
    </source>
</evidence>
<keyword evidence="1" id="KW-0479">Metal-binding</keyword>
<dbReference type="SUPFAM" id="SSF55008">
    <property type="entry name" value="HMA, heavy metal-associated domain"/>
    <property type="match status" value="1"/>
</dbReference>
<protein>
    <submittedName>
        <fullName evidence="3">Heavy-metal-associated domain-containing protein</fullName>
    </submittedName>
</protein>
<accession>A0ABS1JXG9</accession>
<keyword evidence="4" id="KW-1185">Reference proteome</keyword>
<proteinExistence type="predicted"/>